<dbReference type="PANTHER" id="PTHR37302">
    <property type="entry name" value="SLR1116 PROTEIN"/>
    <property type="match status" value="1"/>
</dbReference>
<accession>A0A9W5TVF9</accession>
<evidence type="ECO:0000256" key="3">
    <source>
        <dbReference type="PIRSR" id="PIRSR607837-1"/>
    </source>
</evidence>
<sequence length="81" mass="9509">MRKVFNEVDNLVEEFLREFEGRWEIAITGPVPWQEEADDLTPLWLYTHVITHEFHHKGQIVSMSRQLGYTPADTDLIEPGK</sequence>
<dbReference type="InterPro" id="IPR007837">
    <property type="entry name" value="DinB"/>
</dbReference>
<organism evidence="4 5">
    <name type="scientific">Lentibacillus populi</name>
    <dbReference type="NCBI Taxonomy" id="1827502"/>
    <lineage>
        <taxon>Bacteria</taxon>
        <taxon>Bacillati</taxon>
        <taxon>Bacillota</taxon>
        <taxon>Bacilli</taxon>
        <taxon>Bacillales</taxon>
        <taxon>Bacillaceae</taxon>
        <taxon>Lentibacillus</taxon>
    </lineage>
</organism>
<reference evidence="4" key="2">
    <citation type="submission" date="2020-09" db="EMBL/GenBank/DDBJ databases">
        <authorList>
            <person name="Sun Q."/>
            <person name="Zhou Y."/>
        </authorList>
    </citation>
    <scope>NUCLEOTIDE SEQUENCE</scope>
    <source>
        <strain evidence="4">CGMCC 1.15454</strain>
    </source>
</reference>
<dbReference type="GO" id="GO:0046872">
    <property type="term" value="F:metal ion binding"/>
    <property type="evidence" value="ECO:0007669"/>
    <property type="project" value="UniProtKB-KW"/>
</dbReference>
<comment type="caution">
    <text evidence="4">The sequence shown here is derived from an EMBL/GenBank/DDBJ whole genome shotgun (WGS) entry which is preliminary data.</text>
</comment>
<dbReference type="PANTHER" id="PTHR37302:SF3">
    <property type="entry name" value="DAMAGE-INDUCIBLE PROTEIN DINB"/>
    <property type="match status" value="1"/>
</dbReference>
<evidence type="ECO:0000313" key="5">
    <source>
        <dbReference type="Proteomes" id="UP000621492"/>
    </source>
</evidence>
<feature type="binding site" evidence="3">
    <location>
        <position position="52"/>
    </location>
    <ligand>
        <name>a divalent metal cation</name>
        <dbReference type="ChEBI" id="CHEBI:60240"/>
    </ligand>
</feature>
<evidence type="ECO:0000256" key="1">
    <source>
        <dbReference type="ARBA" id="ARBA00008635"/>
    </source>
</evidence>
<comment type="similarity">
    <text evidence="1">Belongs to the DinB family.</text>
</comment>
<evidence type="ECO:0000256" key="2">
    <source>
        <dbReference type="ARBA" id="ARBA00022723"/>
    </source>
</evidence>
<dbReference type="EMBL" id="BMJD01000004">
    <property type="protein sequence ID" value="GGB34054.1"/>
    <property type="molecule type" value="Genomic_DNA"/>
</dbReference>
<feature type="binding site" evidence="3">
    <location>
        <position position="56"/>
    </location>
    <ligand>
        <name>a divalent metal cation</name>
        <dbReference type="ChEBI" id="CHEBI:60240"/>
    </ligand>
</feature>
<keyword evidence="2 3" id="KW-0479">Metal-binding</keyword>
<reference evidence="4" key="1">
    <citation type="journal article" date="2014" name="Int. J. Syst. Evol. Microbiol.">
        <title>Complete genome sequence of Corynebacterium casei LMG S-19264T (=DSM 44701T), isolated from a smear-ripened cheese.</title>
        <authorList>
            <consortium name="US DOE Joint Genome Institute (JGI-PGF)"/>
            <person name="Walter F."/>
            <person name="Albersmeier A."/>
            <person name="Kalinowski J."/>
            <person name="Ruckert C."/>
        </authorList>
    </citation>
    <scope>NUCLEOTIDE SEQUENCE</scope>
    <source>
        <strain evidence="4">CGMCC 1.15454</strain>
    </source>
</reference>
<dbReference type="Pfam" id="PF05163">
    <property type="entry name" value="DinB"/>
    <property type="match status" value="1"/>
</dbReference>
<evidence type="ECO:0008006" key="6">
    <source>
        <dbReference type="Google" id="ProtNLM"/>
    </source>
</evidence>
<keyword evidence="5" id="KW-1185">Reference proteome</keyword>
<dbReference type="InterPro" id="IPR034660">
    <property type="entry name" value="DinB/YfiT-like"/>
</dbReference>
<proteinExistence type="inferred from homology"/>
<evidence type="ECO:0000313" key="4">
    <source>
        <dbReference type="EMBL" id="GGB34054.1"/>
    </source>
</evidence>
<dbReference type="SUPFAM" id="SSF109854">
    <property type="entry name" value="DinB/YfiT-like putative metalloenzymes"/>
    <property type="match status" value="1"/>
</dbReference>
<gene>
    <name evidence="4" type="ORF">GCM10011409_09360</name>
</gene>
<protein>
    <recommendedName>
        <fullName evidence="6">Damage-inducible protein DinB</fullName>
    </recommendedName>
</protein>
<dbReference type="Proteomes" id="UP000621492">
    <property type="component" value="Unassembled WGS sequence"/>
</dbReference>
<dbReference type="Gene3D" id="1.20.120.450">
    <property type="entry name" value="dinb family like domain"/>
    <property type="match status" value="1"/>
</dbReference>
<dbReference type="AlphaFoldDB" id="A0A9W5TVF9"/>
<name>A0A9W5TVF9_9BACI</name>